<dbReference type="Gene3D" id="3.90.730.10">
    <property type="entry name" value="Ribonuclease T2-like"/>
    <property type="match status" value="1"/>
</dbReference>
<dbReference type="PROSITE" id="PS00531">
    <property type="entry name" value="RNASE_T2_2"/>
    <property type="match status" value="1"/>
</dbReference>
<protein>
    <submittedName>
        <fullName evidence="5">S21-RNase</fullName>
    </submittedName>
</protein>
<dbReference type="Pfam" id="PF00445">
    <property type="entry name" value="Ribonuclease_T2"/>
    <property type="match status" value="1"/>
</dbReference>
<dbReference type="InterPro" id="IPR001568">
    <property type="entry name" value="RNase_T2-like"/>
</dbReference>
<name>Q8LP90_SOLPE</name>
<dbReference type="InterPro" id="IPR036430">
    <property type="entry name" value="RNase_T2-like_sf"/>
</dbReference>
<dbReference type="GO" id="GO:0005576">
    <property type="term" value="C:extracellular region"/>
    <property type="evidence" value="ECO:0007669"/>
    <property type="project" value="TreeGrafter"/>
</dbReference>
<feature type="non-terminal residue" evidence="5">
    <location>
        <position position="1"/>
    </location>
</feature>
<keyword evidence="2" id="KW-0255">Endonuclease</keyword>
<comment type="similarity">
    <text evidence="1 4">Belongs to the RNase T2 family.</text>
</comment>
<organism evidence="5">
    <name type="scientific">Solanum peruvianum</name>
    <name type="common">Peruvian tomato</name>
    <name type="synonym">Lycopersicon peruvianum</name>
    <dbReference type="NCBI Taxonomy" id="4082"/>
    <lineage>
        <taxon>Eukaryota</taxon>
        <taxon>Viridiplantae</taxon>
        <taxon>Streptophyta</taxon>
        <taxon>Embryophyta</taxon>
        <taxon>Tracheophyta</taxon>
        <taxon>Spermatophyta</taxon>
        <taxon>Magnoliopsida</taxon>
        <taxon>eudicotyledons</taxon>
        <taxon>Gunneridae</taxon>
        <taxon>Pentapetalae</taxon>
        <taxon>asterids</taxon>
        <taxon>lamiids</taxon>
        <taxon>Solanales</taxon>
        <taxon>Solanaceae</taxon>
        <taxon>Solanoideae</taxon>
        <taxon>Solaneae</taxon>
        <taxon>Solanum</taxon>
        <taxon>Solanum subgen. Lycopersicon</taxon>
    </lineage>
</organism>
<proteinExistence type="evidence at transcript level"/>
<accession>Q8LP90</accession>
<reference evidence="5" key="1">
    <citation type="journal article" date="2002" name="Plant J.">
        <title>Insights into the evolution of self-compatibility in Lycopersicon from a study of stylar factors.</title>
        <authorList>
            <person name="Kondo K."/>
            <person name="Yamamoto M."/>
            <person name="Itahashi R."/>
            <person name="Sato T."/>
            <person name="Egashira H."/>
            <person name="Hattori T."/>
            <person name="Kowyama Y."/>
        </authorList>
    </citation>
    <scope>NUCLEOTIDE SEQUENCE</scope>
    <source>
        <strain evidence="5">TS68</strain>
        <tissue evidence="5">Pistil</tissue>
    </source>
</reference>
<keyword evidence="2" id="KW-0378">Hydrolase</keyword>
<dbReference type="SUPFAM" id="SSF55895">
    <property type="entry name" value="Ribonuclease Rh-like"/>
    <property type="match status" value="1"/>
</dbReference>
<sequence>IHGVWPDHTSFIMYDCDPLKKYKTIDDTDILTKLDARWPQLTSIKSIGLKSQSFWDYEYRKHGTCCADVFNQSVYFDISMKLTDSIDLLKILRTKRIIPGYTYTGDQISRAIKSVTQNNPNPKCTYIGRSLELKEIGI</sequence>
<dbReference type="GO" id="GO:0033897">
    <property type="term" value="F:ribonuclease T2 activity"/>
    <property type="evidence" value="ECO:0007669"/>
    <property type="project" value="InterPro"/>
</dbReference>
<dbReference type="EMBL" id="AB072463">
    <property type="protein sequence ID" value="BAC00929.1"/>
    <property type="molecule type" value="mRNA"/>
</dbReference>
<dbReference type="PANTHER" id="PTHR11240">
    <property type="entry name" value="RIBONUCLEASE T2"/>
    <property type="match status" value="1"/>
</dbReference>
<evidence type="ECO:0000256" key="1">
    <source>
        <dbReference type="ARBA" id="ARBA00007469"/>
    </source>
</evidence>
<evidence type="ECO:0000256" key="2">
    <source>
        <dbReference type="ARBA" id="ARBA00022759"/>
    </source>
</evidence>
<dbReference type="GO" id="GO:0006401">
    <property type="term" value="P:RNA catabolic process"/>
    <property type="evidence" value="ECO:0007669"/>
    <property type="project" value="TreeGrafter"/>
</dbReference>
<dbReference type="GO" id="GO:0003723">
    <property type="term" value="F:RNA binding"/>
    <property type="evidence" value="ECO:0007669"/>
    <property type="project" value="InterPro"/>
</dbReference>
<evidence type="ECO:0000256" key="3">
    <source>
        <dbReference type="ARBA" id="ARBA00023239"/>
    </source>
</evidence>
<dbReference type="AlphaFoldDB" id="Q8LP90"/>
<evidence type="ECO:0000256" key="4">
    <source>
        <dbReference type="RuleBase" id="RU004328"/>
    </source>
</evidence>
<dbReference type="InterPro" id="IPR033130">
    <property type="entry name" value="RNase_T2_His_AS_2"/>
</dbReference>
<dbReference type="PANTHER" id="PTHR11240:SF81">
    <property type="entry name" value="RIBONUCLEASE S-2"/>
    <property type="match status" value="1"/>
</dbReference>
<feature type="non-terminal residue" evidence="5">
    <location>
        <position position="138"/>
    </location>
</feature>
<evidence type="ECO:0000313" key="5">
    <source>
        <dbReference type="EMBL" id="BAC00929.1"/>
    </source>
</evidence>
<keyword evidence="2" id="KW-0540">Nuclease</keyword>
<keyword evidence="3" id="KW-0456">Lyase</keyword>